<dbReference type="RefSeq" id="WP_345304023.1">
    <property type="nucleotide sequence ID" value="NZ_BAABJE010000015.1"/>
</dbReference>
<dbReference type="EMBL" id="BAABJE010000015">
    <property type="protein sequence ID" value="GAA4800508.1"/>
    <property type="molecule type" value="Genomic_DNA"/>
</dbReference>
<dbReference type="Gene3D" id="1.10.8.60">
    <property type="match status" value="1"/>
</dbReference>
<keyword evidence="1 3" id="KW-0547">Nucleotide-binding</keyword>
<dbReference type="InterPro" id="IPR003593">
    <property type="entry name" value="AAA+_ATPase"/>
</dbReference>
<accession>A0ABP9BX72</accession>
<evidence type="ECO:0000259" key="4">
    <source>
        <dbReference type="SMART" id="SM00382"/>
    </source>
</evidence>
<gene>
    <name evidence="5" type="ORF">GCM10023307_28610</name>
</gene>
<dbReference type="PROSITE" id="PS00674">
    <property type="entry name" value="AAA"/>
    <property type="match status" value="1"/>
</dbReference>
<evidence type="ECO:0000313" key="6">
    <source>
        <dbReference type="Proteomes" id="UP001499959"/>
    </source>
</evidence>
<sequence length="458" mass="49423">MTTDHPPHPQVAALLAALRATPDNVPLQGLVIDACCEHRDAAALLDAHALCGPALLDDPDRRARALRLLADAGEHAAIARIAAPDSAEASMAQARLLFADGRRAEAQEAYRAAVAANPAIEDAAFASQLSGRVVSLADARARNDAGPLPGAVTSIANDDTAEWDSVRYLEPVATRMGFADVGGLDEVKREITRRIITPFLKPSLFQRFKRQSGGGILLYGPPGCGKTLLARATAGECGAKFYNVSITDVLDMYIGESERKLHEIFEQARRTAPSVIFFDEIEAIGGKRQHAREATSAKMVSQFLTELDGFAQNNQHVLVLGATNVPWAVDPAFRRPGRFDRVLFVPPPDAAARKVILGLLLDGRPVAADIDVDEIVRRTSGHSGADLRNLVDTAADEAIEASIASGRETEIAMRHVRDALAQIRPTTLEWLTSARNHARYANQGGQYDEVLKFLEKQG</sequence>
<evidence type="ECO:0000256" key="1">
    <source>
        <dbReference type="ARBA" id="ARBA00022741"/>
    </source>
</evidence>
<dbReference type="SMART" id="SM00382">
    <property type="entry name" value="AAA"/>
    <property type="match status" value="1"/>
</dbReference>
<keyword evidence="6" id="KW-1185">Reference proteome</keyword>
<dbReference type="PANTHER" id="PTHR23077">
    <property type="entry name" value="AAA-FAMILY ATPASE"/>
    <property type="match status" value="1"/>
</dbReference>
<comment type="caution">
    <text evidence="5">The sequence shown here is derived from an EMBL/GenBank/DDBJ whole genome shotgun (WGS) entry which is preliminary data.</text>
</comment>
<reference evidence="6" key="1">
    <citation type="journal article" date="2019" name="Int. J. Syst. Evol. Microbiol.">
        <title>The Global Catalogue of Microorganisms (GCM) 10K type strain sequencing project: providing services to taxonomists for standard genome sequencing and annotation.</title>
        <authorList>
            <consortium name="The Broad Institute Genomics Platform"/>
            <consortium name="The Broad Institute Genome Sequencing Center for Infectious Disease"/>
            <person name="Wu L."/>
            <person name="Ma J."/>
        </authorList>
    </citation>
    <scope>NUCLEOTIDE SEQUENCE [LARGE SCALE GENOMIC DNA]</scope>
    <source>
        <strain evidence="6">JCM 18204</strain>
    </source>
</reference>
<comment type="similarity">
    <text evidence="3">Belongs to the AAA ATPase family.</text>
</comment>
<dbReference type="Gene3D" id="3.40.50.300">
    <property type="entry name" value="P-loop containing nucleotide triphosphate hydrolases"/>
    <property type="match status" value="1"/>
</dbReference>
<dbReference type="Proteomes" id="UP001499959">
    <property type="component" value="Unassembled WGS sequence"/>
</dbReference>
<dbReference type="Pfam" id="PF17862">
    <property type="entry name" value="AAA_lid_3"/>
    <property type="match status" value="1"/>
</dbReference>
<proteinExistence type="inferred from homology"/>
<evidence type="ECO:0000313" key="5">
    <source>
        <dbReference type="EMBL" id="GAA4800508.1"/>
    </source>
</evidence>
<dbReference type="SUPFAM" id="SSF52540">
    <property type="entry name" value="P-loop containing nucleoside triphosphate hydrolases"/>
    <property type="match status" value="1"/>
</dbReference>
<dbReference type="InterPro" id="IPR003959">
    <property type="entry name" value="ATPase_AAA_core"/>
</dbReference>
<dbReference type="InterPro" id="IPR041569">
    <property type="entry name" value="AAA_lid_3"/>
</dbReference>
<evidence type="ECO:0000256" key="3">
    <source>
        <dbReference type="RuleBase" id="RU003651"/>
    </source>
</evidence>
<feature type="domain" description="AAA+ ATPase" evidence="4">
    <location>
        <begin position="212"/>
        <end position="349"/>
    </location>
</feature>
<dbReference type="PANTHER" id="PTHR23077:SF171">
    <property type="entry name" value="NUCLEAR VALOSIN-CONTAINING PROTEIN-LIKE"/>
    <property type="match status" value="1"/>
</dbReference>
<dbReference type="InterPro" id="IPR003960">
    <property type="entry name" value="ATPase_AAA_CS"/>
</dbReference>
<organism evidence="5 6">
    <name type="scientific">Lysobacter hankyongensis</name>
    <dbReference type="NCBI Taxonomy" id="1176535"/>
    <lineage>
        <taxon>Bacteria</taxon>
        <taxon>Pseudomonadati</taxon>
        <taxon>Pseudomonadota</taxon>
        <taxon>Gammaproteobacteria</taxon>
        <taxon>Lysobacterales</taxon>
        <taxon>Lysobacteraceae</taxon>
        <taxon>Lysobacter</taxon>
    </lineage>
</organism>
<dbReference type="InterPro" id="IPR050168">
    <property type="entry name" value="AAA_ATPase_domain"/>
</dbReference>
<evidence type="ECO:0000256" key="2">
    <source>
        <dbReference type="ARBA" id="ARBA00022840"/>
    </source>
</evidence>
<protein>
    <recommendedName>
        <fullName evidence="4">AAA+ ATPase domain-containing protein</fullName>
    </recommendedName>
</protein>
<keyword evidence="2 3" id="KW-0067">ATP-binding</keyword>
<dbReference type="Pfam" id="PF00004">
    <property type="entry name" value="AAA"/>
    <property type="match status" value="1"/>
</dbReference>
<name>A0ABP9BX72_9GAMM</name>
<dbReference type="InterPro" id="IPR027417">
    <property type="entry name" value="P-loop_NTPase"/>
</dbReference>